<protein>
    <submittedName>
        <fullName evidence="1">Uncharacterized protein</fullName>
    </submittedName>
</protein>
<accession>A0A9Q8WC14</accession>
<proteinExistence type="predicted"/>
<dbReference type="GeneID" id="73336749"/>
<reference evidence="1" key="1">
    <citation type="journal article" date="2021" name="Mol. Plant Microbe Interact.">
        <title>Complete Genome Sequence of the Plant-Pathogenic Fungus Colletotrichum lupini.</title>
        <authorList>
            <person name="Baroncelli R."/>
            <person name="Pensec F."/>
            <person name="Da Lio D."/>
            <person name="Boufleur T."/>
            <person name="Vicente I."/>
            <person name="Sarrocco S."/>
            <person name="Picot A."/>
            <person name="Baraldi E."/>
            <person name="Sukno S."/>
            <person name="Thon M."/>
            <person name="Le Floch G."/>
        </authorList>
    </citation>
    <scope>NUCLEOTIDE SEQUENCE</scope>
    <source>
        <strain evidence="1">IMI 504893</strain>
    </source>
</reference>
<name>A0A9Q8WC14_9PEZI</name>
<evidence type="ECO:0000313" key="1">
    <source>
        <dbReference type="EMBL" id="UQC77242.1"/>
    </source>
</evidence>
<sequence>MPISSRLIGACDSPKHPIRPATDEFALFAVWLRQHLPVVFHPFVHLLNKSRPLMMALEYIAPPYLVDTSLITRTHQALKTAPSSRNDYNPGNKIRPPGFAYETTSVIQGVTVVFATLCNSQRLSGLSVDGIHDYGQLRLGRMTRTSCICANIETDVLIVSSEAVK</sequence>
<dbReference type="EMBL" id="CP019474">
    <property type="protein sequence ID" value="UQC77242.1"/>
    <property type="molecule type" value="Genomic_DNA"/>
</dbReference>
<keyword evidence="2" id="KW-1185">Reference proteome</keyword>
<dbReference type="AlphaFoldDB" id="A0A9Q8WC14"/>
<dbReference type="KEGG" id="clup:CLUP02_02709"/>
<dbReference type="Proteomes" id="UP000830671">
    <property type="component" value="Chromosome 2"/>
</dbReference>
<dbReference type="RefSeq" id="XP_049138882.1">
    <property type="nucleotide sequence ID" value="XM_049281739.1"/>
</dbReference>
<organism evidence="1 2">
    <name type="scientific">Colletotrichum lupini</name>
    <dbReference type="NCBI Taxonomy" id="145971"/>
    <lineage>
        <taxon>Eukaryota</taxon>
        <taxon>Fungi</taxon>
        <taxon>Dikarya</taxon>
        <taxon>Ascomycota</taxon>
        <taxon>Pezizomycotina</taxon>
        <taxon>Sordariomycetes</taxon>
        <taxon>Hypocreomycetidae</taxon>
        <taxon>Glomerellales</taxon>
        <taxon>Glomerellaceae</taxon>
        <taxon>Colletotrichum</taxon>
        <taxon>Colletotrichum acutatum species complex</taxon>
    </lineage>
</organism>
<evidence type="ECO:0000313" key="2">
    <source>
        <dbReference type="Proteomes" id="UP000830671"/>
    </source>
</evidence>
<gene>
    <name evidence="1" type="ORF">CLUP02_02709</name>
</gene>